<dbReference type="EMBL" id="MOBQ01000019">
    <property type="protein sequence ID" value="RON44921.1"/>
    <property type="molecule type" value="Genomic_DNA"/>
</dbReference>
<dbReference type="AlphaFoldDB" id="A0A423K1X2"/>
<protein>
    <submittedName>
        <fullName evidence="1">Uncharacterized protein</fullName>
    </submittedName>
</protein>
<gene>
    <name evidence="1" type="ORF">BK666_16025</name>
</gene>
<reference evidence="1 2" key="1">
    <citation type="submission" date="2016-10" db="EMBL/GenBank/DDBJ databases">
        <title>Comparative genome analysis of multiple Pseudomonas spp. focuses on biocontrol and plant growth promoting traits.</title>
        <authorList>
            <person name="Tao X.-Y."/>
            <person name="Taylor C.G."/>
        </authorList>
    </citation>
    <scope>NUCLEOTIDE SEQUENCE [LARGE SCALE GENOMIC DNA]</scope>
    <source>
        <strain evidence="1 2">37A10</strain>
    </source>
</reference>
<dbReference type="RefSeq" id="WP_123510961.1">
    <property type="nucleotide sequence ID" value="NZ_MOBQ01000019.1"/>
</dbReference>
<organism evidence="1 2">
    <name type="scientific">Pseudomonas frederiksbergensis</name>
    <dbReference type="NCBI Taxonomy" id="104087"/>
    <lineage>
        <taxon>Bacteria</taxon>
        <taxon>Pseudomonadati</taxon>
        <taxon>Pseudomonadota</taxon>
        <taxon>Gammaproteobacteria</taxon>
        <taxon>Pseudomonadales</taxon>
        <taxon>Pseudomonadaceae</taxon>
        <taxon>Pseudomonas</taxon>
    </lineage>
</organism>
<accession>A0A423K1X2</accession>
<proteinExistence type="predicted"/>
<evidence type="ECO:0000313" key="1">
    <source>
        <dbReference type="EMBL" id="RON44921.1"/>
    </source>
</evidence>
<comment type="caution">
    <text evidence="1">The sequence shown here is derived from an EMBL/GenBank/DDBJ whole genome shotgun (WGS) entry which is preliminary data.</text>
</comment>
<dbReference type="Proteomes" id="UP000285349">
    <property type="component" value="Unassembled WGS sequence"/>
</dbReference>
<evidence type="ECO:0000313" key="2">
    <source>
        <dbReference type="Proteomes" id="UP000285349"/>
    </source>
</evidence>
<sequence length="113" mass="12525">MNNDSNTSPTNLAWDDDSLIKHAKVGGTVLDGQTNSKVTRKEFVTTGDGRYFVQIIVGSEIRRTSQPVSVEEFVALLDVGDYLLSNGSTQTVGGFRYDRQPDGSWRVVVIWRS</sequence>
<name>A0A423K1X2_9PSED</name>